<accession>A0ABP6LLM6</accession>
<keyword evidence="3 8" id="KW-0347">Helicase</keyword>
<dbReference type="InterPro" id="IPR049730">
    <property type="entry name" value="SNF2/RAD54-like_C"/>
</dbReference>
<dbReference type="SUPFAM" id="SSF52540">
    <property type="entry name" value="P-loop containing nucleoside triphosphate hydrolases"/>
    <property type="match status" value="2"/>
</dbReference>
<gene>
    <name evidence="8" type="ORF">GCM10010529_00890</name>
</gene>
<reference evidence="9" key="1">
    <citation type="journal article" date="2019" name="Int. J. Syst. Evol. Microbiol.">
        <title>The Global Catalogue of Microorganisms (GCM) 10K type strain sequencing project: providing services to taxonomists for standard genome sequencing and annotation.</title>
        <authorList>
            <consortium name="The Broad Institute Genomics Platform"/>
            <consortium name="The Broad Institute Genome Sequencing Center for Infectious Disease"/>
            <person name="Wu L."/>
            <person name="Ma J."/>
        </authorList>
    </citation>
    <scope>NUCLEOTIDE SEQUENCE [LARGE SCALE GENOMIC DNA]</scope>
    <source>
        <strain evidence="9">JCM 14309</strain>
    </source>
</reference>
<evidence type="ECO:0000256" key="1">
    <source>
        <dbReference type="ARBA" id="ARBA00022741"/>
    </source>
</evidence>
<dbReference type="Gene3D" id="3.40.50.10810">
    <property type="entry name" value="Tandem AAA-ATPase domain"/>
    <property type="match status" value="1"/>
</dbReference>
<keyword evidence="4" id="KW-0067">ATP-binding</keyword>
<dbReference type="InterPro" id="IPR000330">
    <property type="entry name" value="SNF2_N"/>
</dbReference>
<dbReference type="PROSITE" id="PS50238">
    <property type="entry name" value="RHOGAP"/>
    <property type="match status" value="1"/>
</dbReference>
<name>A0ABP6LLM6_9MICC</name>
<keyword evidence="2" id="KW-0378">Hydrolase</keyword>
<evidence type="ECO:0000256" key="3">
    <source>
        <dbReference type="ARBA" id="ARBA00022806"/>
    </source>
</evidence>
<evidence type="ECO:0000259" key="6">
    <source>
        <dbReference type="PROSITE" id="PS51192"/>
    </source>
</evidence>
<evidence type="ECO:0000256" key="2">
    <source>
        <dbReference type="ARBA" id="ARBA00022801"/>
    </source>
</evidence>
<dbReference type="InterPro" id="IPR001650">
    <property type="entry name" value="Helicase_C-like"/>
</dbReference>
<dbReference type="GO" id="GO:0004386">
    <property type="term" value="F:helicase activity"/>
    <property type="evidence" value="ECO:0007669"/>
    <property type="project" value="UniProtKB-KW"/>
</dbReference>
<feature type="domain" description="Rho-GAP" evidence="5">
    <location>
        <begin position="855"/>
        <end position="958"/>
    </location>
</feature>
<dbReference type="RefSeq" id="WP_344683640.1">
    <property type="nucleotide sequence ID" value="NZ_BAAAVT010000001.1"/>
</dbReference>
<dbReference type="Gene3D" id="3.40.50.300">
    <property type="entry name" value="P-loop containing nucleotide triphosphate hydrolases"/>
    <property type="match status" value="1"/>
</dbReference>
<evidence type="ECO:0000256" key="4">
    <source>
        <dbReference type="ARBA" id="ARBA00022840"/>
    </source>
</evidence>
<dbReference type="PROSITE" id="PS51194">
    <property type="entry name" value="HELICASE_CTER"/>
    <property type="match status" value="1"/>
</dbReference>
<dbReference type="PROSITE" id="PS51192">
    <property type="entry name" value="HELICASE_ATP_BIND_1"/>
    <property type="match status" value="1"/>
</dbReference>
<proteinExistence type="predicted"/>
<evidence type="ECO:0000259" key="7">
    <source>
        <dbReference type="PROSITE" id="PS51194"/>
    </source>
</evidence>
<dbReference type="Proteomes" id="UP001500236">
    <property type="component" value="Unassembled WGS sequence"/>
</dbReference>
<sequence length="958" mass="106252">MTVQAAAPQQELKVAPGSVVRVRDEDWVVTQTAATSSGLMVRVQGLSELVRDTEAAFYSELDDITVVDPRRARVTADDSATYRRARLFLETTLRKTPVPATSSSLTVSTSMLSRPLTYQHMAVAKALDPSHVRPRILIADAVGLGKTLEIGMILSELVARGRGENILVVTPRHVLEQMQHELWCRFALPFVRLDSVGIQRVRQTIPATRNPFTYFKRAIISLDTLKTPRYREHLKKRRWDAVVIDESHNLTNTGTLNNELARLLAPRTDALVLASATPHNGRMESFAELLRLLDPTVVSPEGEIDEEAARQLIVRRHRYSTEVAQEVGADWAERAEPQNLLVPASPAEDAVARELSRTWLYSDDGGPSSNRLFGWTLAKAFLSSPAALIETISERLKPARQAGPTEREALERLLRLAREAEQGASAKFQALVEHLKGIGVGRGQPTRAVVFAERVATLTHLQQELPKALGLRPQNIGLLHGGLSDVEQQEIVEQFKRGQSELRVLVTGDVASEGVNLHAECHHLIHFDIPWSLIRIEQRNGRIDRFGQKHSPQITTLMLEPSDEHFAGDVRVFTSLIKKEHEAHRLFSDVASLMGKNSVEAEERAIRDALASHQELDEVVPDAGALTLDSLEALLAGADGAADAAGGAGTDDDAAPGVTAGRFPVTVEPPVRLYGSELEFLEEALVEAFGDPRQKVDWEVDPRYSIASLTPPADLRRRLRHLPQDYLKERRVTEKLQLATTPQAGERSLTAARASEDSHWPAAHFLGPLHPVLDWASDRALASISRNEVLAVRGEVEDPTFLILGTITNRRGQVLNRTFLSVTHGFSTPIPDLAEFFAEVGFHAGAPNPGPVDTAPLQDQLPAAVENAERHLKTMRSALAEDALHRLEGWMARAERWTQESGALIQRAEVQKRRERVEEERRVAEDMRPDQHLVRPLLVITPRETPVQVLSVREQEEV</sequence>
<dbReference type="CDD" id="cd18793">
    <property type="entry name" value="SF2_C_SNF"/>
    <property type="match status" value="1"/>
</dbReference>
<organism evidence="8 9">
    <name type="scientific">Nesterenkonia aethiopica</name>
    <dbReference type="NCBI Taxonomy" id="269144"/>
    <lineage>
        <taxon>Bacteria</taxon>
        <taxon>Bacillati</taxon>
        <taxon>Actinomycetota</taxon>
        <taxon>Actinomycetes</taxon>
        <taxon>Micrococcales</taxon>
        <taxon>Micrococcaceae</taxon>
        <taxon>Nesterenkonia</taxon>
    </lineage>
</organism>
<dbReference type="InterPro" id="IPR027417">
    <property type="entry name" value="P-loop_NTPase"/>
</dbReference>
<dbReference type="Pfam" id="PF00271">
    <property type="entry name" value="Helicase_C"/>
    <property type="match status" value="1"/>
</dbReference>
<dbReference type="InterPro" id="IPR057342">
    <property type="entry name" value="DEXDc_RapA"/>
</dbReference>
<keyword evidence="1" id="KW-0547">Nucleotide-binding</keyword>
<protein>
    <submittedName>
        <fullName evidence="8">DEAD/DEAH box helicase</fullName>
    </submittedName>
</protein>
<dbReference type="CDD" id="cd18011">
    <property type="entry name" value="DEXDc_RapA"/>
    <property type="match status" value="1"/>
</dbReference>
<evidence type="ECO:0000313" key="8">
    <source>
        <dbReference type="EMBL" id="GAA3050657.1"/>
    </source>
</evidence>
<dbReference type="Pfam" id="PF00176">
    <property type="entry name" value="SNF2-rel_dom"/>
    <property type="match status" value="1"/>
</dbReference>
<evidence type="ECO:0000313" key="9">
    <source>
        <dbReference type="Proteomes" id="UP001500236"/>
    </source>
</evidence>
<dbReference type="InterPro" id="IPR000198">
    <property type="entry name" value="RhoGAP_dom"/>
</dbReference>
<dbReference type="InterPro" id="IPR038718">
    <property type="entry name" value="SNF2-like_sf"/>
</dbReference>
<evidence type="ECO:0000259" key="5">
    <source>
        <dbReference type="PROSITE" id="PS50238"/>
    </source>
</evidence>
<dbReference type="SMART" id="SM00487">
    <property type="entry name" value="DEXDc"/>
    <property type="match status" value="1"/>
</dbReference>
<dbReference type="PANTHER" id="PTHR45766:SF6">
    <property type="entry name" value="SWI_SNF-RELATED MATRIX-ASSOCIATED ACTIN-DEPENDENT REGULATOR OF CHROMATIN SUBFAMILY A-LIKE PROTEIN 1"/>
    <property type="match status" value="1"/>
</dbReference>
<feature type="domain" description="Helicase ATP-binding" evidence="6">
    <location>
        <begin position="127"/>
        <end position="296"/>
    </location>
</feature>
<dbReference type="InterPro" id="IPR014001">
    <property type="entry name" value="Helicase_ATP-bd"/>
</dbReference>
<dbReference type="SMART" id="SM00490">
    <property type="entry name" value="HELICc"/>
    <property type="match status" value="1"/>
</dbReference>
<keyword evidence="9" id="KW-1185">Reference proteome</keyword>
<feature type="domain" description="Helicase C-terminal" evidence="7">
    <location>
        <begin position="427"/>
        <end position="598"/>
    </location>
</feature>
<dbReference type="EMBL" id="BAAAVT010000001">
    <property type="protein sequence ID" value="GAA3050657.1"/>
    <property type="molecule type" value="Genomic_DNA"/>
</dbReference>
<dbReference type="PANTHER" id="PTHR45766">
    <property type="entry name" value="DNA ANNEALING HELICASE AND ENDONUCLEASE ZRANB3 FAMILY MEMBER"/>
    <property type="match status" value="1"/>
</dbReference>
<comment type="caution">
    <text evidence="8">The sequence shown here is derived from an EMBL/GenBank/DDBJ whole genome shotgun (WGS) entry which is preliminary data.</text>
</comment>